<gene>
    <name evidence="1" type="ORF">PYW08_011034</name>
</gene>
<dbReference type="EMBL" id="CM056804">
    <property type="protein sequence ID" value="KAJ8706408.1"/>
    <property type="molecule type" value="Genomic_DNA"/>
</dbReference>
<protein>
    <submittedName>
        <fullName evidence="1">Uncharacterized protein</fullName>
    </submittedName>
</protein>
<evidence type="ECO:0000313" key="2">
    <source>
        <dbReference type="Proteomes" id="UP001231649"/>
    </source>
</evidence>
<reference evidence="1" key="1">
    <citation type="submission" date="2023-03" db="EMBL/GenBank/DDBJ databases">
        <title>Chromosome-level genomes of two armyworms, Mythimna separata and Mythimna loreyi, provide insights into the biosynthesis and reception of sex pheromones.</title>
        <authorList>
            <person name="Zhao H."/>
        </authorList>
    </citation>
    <scope>NUCLEOTIDE SEQUENCE</scope>
    <source>
        <strain evidence="1">BeijingLab</strain>
    </source>
</reference>
<proteinExistence type="predicted"/>
<organism evidence="1 2">
    <name type="scientific">Mythimna loreyi</name>
    <dbReference type="NCBI Taxonomy" id="667449"/>
    <lineage>
        <taxon>Eukaryota</taxon>
        <taxon>Metazoa</taxon>
        <taxon>Ecdysozoa</taxon>
        <taxon>Arthropoda</taxon>
        <taxon>Hexapoda</taxon>
        <taxon>Insecta</taxon>
        <taxon>Pterygota</taxon>
        <taxon>Neoptera</taxon>
        <taxon>Endopterygota</taxon>
        <taxon>Lepidoptera</taxon>
        <taxon>Glossata</taxon>
        <taxon>Ditrysia</taxon>
        <taxon>Noctuoidea</taxon>
        <taxon>Noctuidae</taxon>
        <taxon>Noctuinae</taxon>
        <taxon>Hadenini</taxon>
        <taxon>Mythimna</taxon>
    </lineage>
</organism>
<accession>A0ACC2Q5T1</accession>
<evidence type="ECO:0000313" key="1">
    <source>
        <dbReference type="EMBL" id="KAJ8706408.1"/>
    </source>
</evidence>
<keyword evidence="2" id="KW-1185">Reference proteome</keyword>
<comment type="caution">
    <text evidence="1">The sequence shown here is derived from an EMBL/GenBank/DDBJ whole genome shotgun (WGS) entry which is preliminary data.</text>
</comment>
<name>A0ACC2Q5T1_9NEOP</name>
<sequence length="695" mass="76998">MFSLPNCLLSCVILLLCSSKTCCGDNPAPSLVLYMPGDPEYTDVLVRRVHDNLTLVCELRGDVTPRIYVWNYMNDNGTNADVILKGEPKGPTTSSLLTKLDLQATDSGQYMCSAPPFSVTKYILVQTRGPKYCGRGSFWCGQRCMAPQYVCDGRRDCELGEDEAPHMCPLSVCARSDKLNCSTGRCISESACCRTSSALCQQPSCCDEHPRYSRLEGYVDVEYPPLFEDRHAGDDYGFIQSTIYTVTACALIFMIAVVLLVSAICKMHMKRAALRSYAHAERATRQHYSMQYAQTHRFPPCYEASRLLEQEGRLPSPTQSPTHVPDRHAQCVSAASPPAAPDSAAEAAPERPGFGLARLSAIFSNRYRQVPTQSDVELTNVRSTSLNNSPTRNQTLDNYRSPTYCDLNTSEFYFTNPETGDFARDLNYMATPVEYMRRNSSNTLERVIDQLDRQRLTLQLGRFQLTIPRFGRRSETDRRPDTPNVAEINIDDLDFVRMTSHDTYTLNGRTIRLLGANFENYPVLPDGTRPPPYNEAMRCKFFGPPPEYLSREGLNARVDEEARNNVEMPPCYDELAAGTASRNNASSSGETSSSNVESTSNNVENNGNNSDNTSVRDRAIAAILNNECNGNTTDDTSIGIHNASVTNNNDNAVAATNETVNNDANMNNVQSISSIINNLPAIDSDVNANDTVINC</sequence>
<dbReference type="Proteomes" id="UP001231649">
    <property type="component" value="Chromosome 28"/>
</dbReference>